<dbReference type="RefSeq" id="WP_231551038.1">
    <property type="nucleotide sequence ID" value="NZ_CCCS020000016.1"/>
</dbReference>
<dbReference type="Gene3D" id="3.40.50.2000">
    <property type="entry name" value="Glycogen Phosphorylase B"/>
    <property type="match status" value="2"/>
</dbReference>
<sequence>MLGDRQGPAHPFRAECAAMNIVYLCADRGIPVLGDKGASVHVREFTTALARAGHAVTLLCARQGKGNPHPPARLIELPPDADSTEIRSEGERLGIGQEEYDQTVRREIDKLICDRRLAARALDALNTAGVRPDALYERYALFHRSGGDLASALGVPYVLEVNAPLVYEQERFRGLRLKAMAEEAEVAVFQRADHIVAVSEAVREHVLSRQVPAKRVTVLPNGVDISRFHPQVDGQGIRTRHGLDGRPVIGFVGSLKPWHGLDFLLDAFVLVSRQLPEAVLLVVGEGPGSAALQSRATENGLAGKVIMTGRVAHEDIPGYLAAMDLTVAPYLPQDGFYFSPLKVVESLAVGRPVVAPRIGQLPSLIDDGVTGLLFPPGDLVACVGCILTMLNGPSQRQAMGQRAGAAAGGIFGWDRTARQVTDIIAALRSGPM</sequence>
<feature type="domain" description="Glycosyltransferase subfamily 4-like N-terminal" evidence="1">
    <location>
        <begin position="37"/>
        <end position="227"/>
    </location>
</feature>
<evidence type="ECO:0000313" key="4">
    <source>
        <dbReference type="Proteomes" id="UP000193925"/>
    </source>
</evidence>
<evidence type="ECO:0000313" key="2">
    <source>
        <dbReference type="EMBL" id="CDQ09163.1"/>
    </source>
</evidence>
<reference evidence="2" key="1">
    <citation type="submission" date="2014-03" db="EMBL/GenBank/DDBJ databases">
        <authorList>
            <person name="Genoscope - CEA"/>
        </authorList>
    </citation>
    <scope>NUCLEOTIDE SEQUENCE [LARGE SCALE GENOMIC DNA]</scope>
    <source>
        <strain evidence="2">CF27</strain>
    </source>
</reference>
<dbReference type="GO" id="GO:0016757">
    <property type="term" value="F:glycosyltransferase activity"/>
    <property type="evidence" value="ECO:0007669"/>
    <property type="project" value="UniProtKB-ARBA"/>
</dbReference>
<dbReference type="EMBL" id="CCCS020000016">
    <property type="protein sequence ID" value="CDQ09163.1"/>
    <property type="molecule type" value="Genomic_DNA"/>
</dbReference>
<dbReference type="SUPFAM" id="SSF53756">
    <property type="entry name" value="UDP-Glycosyltransferase/glycogen phosphorylase"/>
    <property type="match status" value="1"/>
</dbReference>
<reference evidence="3 4" key="3">
    <citation type="submission" date="2017-03" db="EMBL/GenBank/DDBJ databases">
        <authorList>
            <person name="Regsiter A."/>
            <person name="William W."/>
        </authorList>
    </citation>
    <scope>NUCLEOTIDE SEQUENCE [LARGE SCALE GENOMIC DNA]</scope>
    <source>
        <strain evidence="3">PRJEB5721</strain>
    </source>
</reference>
<dbReference type="InterPro" id="IPR028098">
    <property type="entry name" value="Glyco_trans_4-like_N"/>
</dbReference>
<dbReference type="Pfam" id="PF13692">
    <property type="entry name" value="Glyco_trans_1_4"/>
    <property type="match status" value="1"/>
</dbReference>
<organism evidence="2">
    <name type="scientific">Acidithiobacillus ferrivorans</name>
    <dbReference type="NCBI Taxonomy" id="160808"/>
    <lineage>
        <taxon>Bacteria</taxon>
        <taxon>Pseudomonadati</taxon>
        <taxon>Pseudomonadota</taxon>
        <taxon>Acidithiobacillia</taxon>
        <taxon>Acidithiobacillales</taxon>
        <taxon>Acidithiobacillaceae</taxon>
        <taxon>Acidithiobacillus</taxon>
    </lineage>
</organism>
<dbReference type="Pfam" id="PF13439">
    <property type="entry name" value="Glyco_transf_4"/>
    <property type="match status" value="1"/>
</dbReference>
<evidence type="ECO:0000259" key="1">
    <source>
        <dbReference type="Pfam" id="PF13439"/>
    </source>
</evidence>
<dbReference type="PANTHER" id="PTHR45947">
    <property type="entry name" value="SULFOQUINOVOSYL TRANSFERASE SQD2"/>
    <property type="match status" value="1"/>
</dbReference>
<accession>A0A060UQT6</accession>
<dbReference type="InterPro" id="IPR050194">
    <property type="entry name" value="Glycosyltransferase_grp1"/>
</dbReference>
<evidence type="ECO:0000313" key="3">
    <source>
        <dbReference type="EMBL" id="SMH67432.1"/>
    </source>
</evidence>
<keyword evidence="2" id="KW-0808">Transferase</keyword>
<dbReference type="AlphaFoldDB" id="A0A060UQT6"/>
<gene>
    <name evidence="2" type="ORF">AFERRI_230021</name>
    <name evidence="3" type="ORF">AFERRI_50633</name>
</gene>
<dbReference type="Proteomes" id="UP000193925">
    <property type="component" value="Chromosome AFERRI"/>
</dbReference>
<dbReference type="PANTHER" id="PTHR45947:SF3">
    <property type="entry name" value="SULFOQUINOVOSYL TRANSFERASE SQD2"/>
    <property type="match status" value="1"/>
</dbReference>
<dbReference type="EMBL" id="LT841305">
    <property type="protein sequence ID" value="SMH67432.1"/>
    <property type="molecule type" value="Genomic_DNA"/>
</dbReference>
<protein>
    <submittedName>
        <fullName evidence="2">Glycosyl transferase group 1</fullName>
    </submittedName>
</protein>
<name>A0A060UQT6_9PROT</name>
<keyword evidence="4" id="KW-1185">Reference proteome</keyword>
<proteinExistence type="predicted"/>
<reference evidence="2" key="2">
    <citation type="submission" date="2014-07" db="EMBL/GenBank/DDBJ databases">
        <title>Initial genome analysis of the psychrotolerant acidophile Acidithiobacillus ferrivorans CF27: insights into iron and sulfur oxidation pathways and into biofilm formation.</title>
        <authorList>
            <person name="Talla E."/>
            <person name="Hedrich S."/>
            <person name="Mangenot S."/>
            <person name="Ji B."/>
            <person name="Johnson D.B."/>
            <person name="Barbe V."/>
            <person name="Bonnefoy V."/>
        </authorList>
    </citation>
    <scope>NUCLEOTIDE SEQUENCE [LARGE SCALE GENOMIC DNA]</scope>
    <source>
        <strain evidence="2">CF27</strain>
    </source>
</reference>
<dbReference type="CDD" id="cd03801">
    <property type="entry name" value="GT4_PimA-like"/>
    <property type="match status" value="1"/>
</dbReference>